<proteinExistence type="predicted"/>
<feature type="region of interest" description="Disordered" evidence="1">
    <location>
        <begin position="820"/>
        <end position="909"/>
    </location>
</feature>
<feature type="compositionally biased region" description="Polar residues" evidence="1">
    <location>
        <begin position="947"/>
        <end position="957"/>
    </location>
</feature>
<name>A0A2T5M6E6_9EURO</name>
<feature type="compositionally biased region" description="Polar residues" evidence="1">
    <location>
        <begin position="732"/>
        <end position="744"/>
    </location>
</feature>
<feature type="compositionally biased region" description="Low complexity" evidence="1">
    <location>
        <begin position="93"/>
        <end position="108"/>
    </location>
</feature>
<feature type="compositionally biased region" description="Polar residues" evidence="1">
    <location>
        <begin position="449"/>
        <end position="463"/>
    </location>
</feature>
<feature type="compositionally biased region" description="Polar residues" evidence="1">
    <location>
        <begin position="347"/>
        <end position="368"/>
    </location>
</feature>
<gene>
    <name evidence="2" type="ORF">P175DRAFT_0489259</name>
</gene>
<feature type="compositionally biased region" description="Basic residues" evidence="1">
    <location>
        <begin position="70"/>
        <end position="81"/>
    </location>
</feature>
<dbReference type="AlphaFoldDB" id="A0A2T5M6E6"/>
<feature type="region of interest" description="Disordered" evidence="1">
    <location>
        <begin position="487"/>
        <end position="515"/>
    </location>
</feature>
<dbReference type="OrthoDB" id="4505596at2759"/>
<evidence type="ECO:0008006" key="4">
    <source>
        <dbReference type="Google" id="ProtNLM"/>
    </source>
</evidence>
<dbReference type="EMBL" id="MSFN02000001">
    <property type="protein sequence ID" value="PTU24103.1"/>
    <property type="molecule type" value="Genomic_DNA"/>
</dbReference>
<feature type="compositionally biased region" description="Polar residues" evidence="1">
    <location>
        <begin position="297"/>
        <end position="308"/>
    </location>
</feature>
<feature type="compositionally biased region" description="Polar residues" evidence="1">
    <location>
        <begin position="322"/>
        <end position="331"/>
    </location>
</feature>
<feature type="region of interest" description="Disordered" evidence="1">
    <location>
        <begin position="1"/>
        <end position="385"/>
    </location>
</feature>
<comment type="caution">
    <text evidence="2">The sequence shown here is derived from an EMBL/GenBank/DDBJ whole genome shotgun (WGS) entry which is preliminary data.</text>
</comment>
<feature type="compositionally biased region" description="Low complexity" evidence="1">
    <location>
        <begin position="760"/>
        <end position="771"/>
    </location>
</feature>
<feature type="compositionally biased region" description="Basic and acidic residues" evidence="1">
    <location>
        <begin position="213"/>
        <end position="225"/>
    </location>
</feature>
<evidence type="ECO:0000256" key="1">
    <source>
        <dbReference type="SAM" id="MobiDB-lite"/>
    </source>
</evidence>
<feature type="region of interest" description="Disordered" evidence="1">
    <location>
        <begin position="922"/>
        <end position="957"/>
    </location>
</feature>
<reference evidence="2 3" key="1">
    <citation type="journal article" date="2018" name="Proc. Natl. Acad. Sci. U.S.A.">
        <title>Linking secondary metabolites to gene clusters through genome sequencing of six diverse Aspergillus species.</title>
        <authorList>
            <person name="Kaerboelling I."/>
            <person name="Vesth T.C."/>
            <person name="Frisvad J.C."/>
            <person name="Nybo J.L."/>
            <person name="Theobald S."/>
            <person name="Kuo A."/>
            <person name="Bowyer P."/>
            <person name="Matsuda Y."/>
            <person name="Mondo S."/>
            <person name="Lyhne E.K."/>
            <person name="Kogle M.E."/>
            <person name="Clum A."/>
            <person name="Lipzen A."/>
            <person name="Salamov A."/>
            <person name="Ngan C.Y."/>
            <person name="Daum C."/>
            <person name="Chiniquy J."/>
            <person name="Barry K."/>
            <person name="LaButti K."/>
            <person name="Haridas S."/>
            <person name="Simmons B.A."/>
            <person name="Magnuson J.K."/>
            <person name="Mortensen U.H."/>
            <person name="Larsen T.O."/>
            <person name="Grigoriev I.V."/>
            <person name="Baker S.E."/>
            <person name="Andersen M.R."/>
        </authorList>
    </citation>
    <scope>NUCLEOTIDE SEQUENCE [LARGE SCALE GENOMIC DNA]</scope>
    <source>
        <strain evidence="2 3">IBT 24754</strain>
    </source>
</reference>
<dbReference type="GeneID" id="63812609"/>
<sequence>MISGHPERTGPIISIARDSRRKPSETTFQAANPPLPLPDPETAGKMAGRASVTRELGLPAAPLSDLTSKNSRRSLSRASRRTTHEPDFNGSNLSQSSCSLPPTPLTSTFEETQPSVKRRKTRRSVNPEDKALPSEEPAETSERRAASEPSQAAKGSSAQSNGGHFKEENAPVDEVVTLSPSKAKLVARPEQSQATLHSFLLKKPQPRRKTQSAKKDSTEMDHNAQDVKAPTSDATTPRVRSTRKSMPALLDGAAKQEKGTAQSQTSASRRDRKSKNAAQAQANGSTPVADVKANPTPAGNSIKASKAQRNGETKPDIPDAQTHPSTPLNSTPKRRRTHKARTEDHVSQNTSVSTKGTETRTPVAVQNNDKSRSRSRRSKPRVSNTVTLTLGRKSLESVVGQNDEPISYEHEIANSVETPVHVYGDDFHFDYDSDMYRNNYGLDGQMDTPASPTSFSTANSAAARTSGRTRKPTIRALESFESEQRFRRTRGASVKAMAATQENGSAPKTRSRQRAGQKLLTMAAQPSQQPDVTAIAKQMYDLAAAVMVTEFAPVPEADKWFEELREEFEKKQSDQEAENTQLSKEKIVPTETRQNSTQPYVSEPVQASDPWTDKDGWMYSGRVNQFGEEYVIVPPEFEWYRPNNTYGDKDLPLPPLRMKSRDQLEKDRIFGFPPLIGERNIPRELPGPFLYEDIYQERAKIKAREAAQQRGIAVHRFMSLPEIEALIFQYDSTNHPPASDNATAPKSSNPPSRKRRRTEATPTANNTAESTGSIKKPKRRRHNTSESTPPAAPSPVDSPTSAKPKTLKIKLTFSNRAVAATTSNADVTPDQPRKRSHSEAEDDTPDSANPRPPKAQKHSAISHEDGDQSAGTPTTPQAAALEHKNETPDVPGSADTYTTETPGGRPRRRAAAALIAGFQSHADERARRAHARKKTTSLGHAAVESPLRQTVNPMNID</sequence>
<dbReference type="VEuPathDB" id="FungiDB:P175DRAFT_0489259"/>
<organism evidence="2 3">
    <name type="scientific">Aspergillus ochraceoroseus IBT 24754</name>
    <dbReference type="NCBI Taxonomy" id="1392256"/>
    <lineage>
        <taxon>Eukaryota</taxon>
        <taxon>Fungi</taxon>
        <taxon>Dikarya</taxon>
        <taxon>Ascomycota</taxon>
        <taxon>Pezizomycotina</taxon>
        <taxon>Eurotiomycetes</taxon>
        <taxon>Eurotiomycetidae</taxon>
        <taxon>Eurotiales</taxon>
        <taxon>Aspergillaceae</taxon>
        <taxon>Aspergillus</taxon>
        <taxon>Aspergillus subgen. Nidulantes</taxon>
    </lineage>
</organism>
<feature type="compositionally biased region" description="Polar residues" evidence="1">
    <location>
        <begin position="276"/>
        <end position="286"/>
    </location>
</feature>
<dbReference type="Proteomes" id="UP000244073">
    <property type="component" value="Unassembled WGS sequence"/>
</dbReference>
<evidence type="ECO:0000313" key="2">
    <source>
        <dbReference type="EMBL" id="PTU24103.1"/>
    </source>
</evidence>
<feature type="region of interest" description="Disordered" evidence="1">
    <location>
        <begin position="570"/>
        <end position="607"/>
    </location>
</feature>
<dbReference type="RefSeq" id="XP_040755495.1">
    <property type="nucleotide sequence ID" value="XM_040895727.1"/>
</dbReference>
<evidence type="ECO:0000313" key="3">
    <source>
        <dbReference type="Proteomes" id="UP000244073"/>
    </source>
</evidence>
<feature type="region of interest" description="Disordered" evidence="1">
    <location>
        <begin position="732"/>
        <end position="804"/>
    </location>
</feature>
<feature type="region of interest" description="Disordered" evidence="1">
    <location>
        <begin position="449"/>
        <end position="471"/>
    </location>
</feature>
<protein>
    <recommendedName>
        <fullName evidence="4">GPI-anchored cell surface glycoprotein</fullName>
    </recommendedName>
</protein>
<feature type="compositionally biased region" description="Polar residues" evidence="1">
    <location>
        <begin position="591"/>
        <end position="600"/>
    </location>
</feature>
<accession>A0A2T5M6E6</accession>
<feature type="compositionally biased region" description="Polar residues" evidence="1">
    <location>
        <begin position="148"/>
        <end position="162"/>
    </location>
</feature>